<organism evidence="3 4">
    <name type="scientific">Photobacterium gaetbulicola</name>
    <dbReference type="NCBI Taxonomy" id="1295392"/>
    <lineage>
        <taxon>Bacteria</taxon>
        <taxon>Pseudomonadati</taxon>
        <taxon>Pseudomonadota</taxon>
        <taxon>Gammaproteobacteria</taxon>
        <taxon>Vibrionales</taxon>
        <taxon>Vibrionaceae</taxon>
        <taxon>Photobacterium</taxon>
    </lineage>
</organism>
<feature type="transmembrane region" description="Helical" evidence="1">
    <location>
        <begin position="32"/>
        <end position="50"/>
    </location>
</feature>
<dbReference type="InterPro" id="IPR008020">
    <property type="entry name" value="G8P"/>
</dbReference>
<feature type="signal peptide" evidence="2">
    <location>
        <begin position="1"/>
        <end position="22"/>
    </location>
</feature>
<feature type="chain" id="PRO_5002128195" evidence="2">
    <location>
        <begin position="23"/>
        <end position="67"/>
    </location>
</feature>
<dbReference type="Pfam" id="PF05356">
    <property type="entry name" value="Phage_Coat_B"/>
    <property type="match status" value="1"/>
</dbReference>
<proteinExistence type="predicted"/>
<evidence type="ECO:0000313" key="4">
    <source>
        <dbReference type="Proteomes" id="UP000031278"/>
    </source>
</evidence>
<gene>
    <name evidence="3" type="ORF">RJ45_10285</name>
</gene>
<sequence length="67" mass="6474">MKKSNVVLIAAAVLASSSPAFAEAVDVSGAVTVIAGITAAVSAIGVAKLAPAATSVAFKWVKGAIFS</sequence>
<reference evidence="3 4" key="1">
    <citation type="submission" date="2014-12" db="EMBL/GenBank/DDBJ databases">
        <title>Genome sequencing of Photobacterium gaetbulicola AD005a.</title>
        <authorList>
            <person name="Adrian T.G.S."/>
            <person name="Chan K.G."/>
        </authorList>
    </citation>
    <scope>NUCLEOTIDE SEQUENCE [LARGE SCALE GENOMIC DNA]</scope>
    <source>
        <strain evidence="3 4">AD005a</strain>
    </source>
</reference>
<name>A0A0B9GG80_9GAMM</name>
<protein>
    <submittedName>
        <fullName evidence="3">Uncharacterized protein</fullName>
    </submittedName>
</protein>
<dbReference type="RefSeq" id="WP_039461204.1">
    <property type="nucleotide sequence ID" value="NZ_JWLZ01000152.1"/>
</dbReference>
<evidence type="ECO:0000256" key="1">
    <source>
        <dbReference type="SAM" id="Phobius"/>
    </source>
</evidence>
<comment type="caution">
    <text evidence="3">The sequence shown here is derived from an EMBL/GenBank/DDBJ whole genome shotgun (WGS) entry which is preliminary data.</text>
</comment>
<evidence type="ECO:0000313" key="3">
    <source>
        <dbReference type="EMBL" id="KHT63730.1"/>
    </source>
</evidence>
<dbReference type="AlphaFoldDB" id="A0A0B9GG80"/>
<dbReference type="EMBL" id="JWLZ01000152">
    <property type="protein sequence ID" value="KHT63730.1"/>
    <property type="molecule type" value="Genomic_DNA"/>
</dbReference>
<keyword evidence="1" id="KW-0472">Membrane</keyword>
<dbReference type="Proteomes" id="UP000031278">
    <property type="component" value="Unassembled WGS sequence"/>
</dbReference>
<keyword evidence="2" id="KW-0732">Signal</keyword>
<keyword evidence="1" id="KW-1133">Transmembrane helix</keyword>
<evidence type="ECO:0000256" key="2">
    <source>
        <dbReference type="SAM" id="SignalP"/>
    </source>
</evidence>
<accession>A0A0B9GG80</accession>
<keyword evidence="1" id="KW-0812">Transmembrane</keyword>